<feature type="compositionally biased region" description="Low complexity" evidence="1">
    <location>
        <begin position="39"/>
        <end position="53"/>
    </location>
</feature>
<dbReference type="Proteomes" id="UP000516173">
    <property type="component" value="Chromosome"/>
</dbReference>
<name>A0A7G1KKR5_9NOCA</name>
<dbReference type="Pfam" id="PF26056">
    <property type="entry name" value="DUF8017"/>
    <property type="match status" value="1"/>
</dbReference>
<dbReference type="GeneID" id="80347488"/>
<feature type="compositionally biased region" description="Pro residues" evidence="1">
    <location>
        <begin position="21"/>
        <end position="38"/>
    </location>
</feature>
<keyword evidence="2" id="KW-0812">Transmembrane</keyword>
<dbReference type="KEGG" id="nwl:NWFMUON74_29380"/>
<protein>
    <recommendedName>
        <fullName evidence="3">DUF8017 domain-containing protein</fullName>
    </recommendedName>
</protein>
<evidence type="ECO:0000313" key="5">
    <source>
        <dbReference type="Proteomes" id="UP000516173"/>
    </source>
</evidence>
<feature type="domain" description="DUF8017" evidence="3">
    <location>
        <begin position="143"/>
        <end position="319"/>
    </location>
</feature>
<feature type="compositionally biased region" description="Polar residues" evidence="1">
    <location>
        <begin position="7"/>
        <end position="16"/>
    </location>
</feature>
<feature type="region of interest" description="Disordered" evidence="1">
    <location>
        <begin position="1"/>
        <end position="68"/>
    </location>
</feature>
<dbReference type="EMBL" id="AP023396">
    <property type="protein sequence ID" value="BCK55166.1"/>
    <property type="molecule type" value="Genomic_DNA"/>
</dbReference>
<keyword evidence="5" id="KW-1185">Reference proteome</keyword>
<gene>
    <name evidence="4" type="ORF">NWFMUON74_29380</name>
</gene>
<evidence type="ECO:0000256" key="2">
    <source>
        <dbReference type="SAM" id="Phobius"/>
    </source>
</evidence>
<organism evidence="4 5">
    <name type="scientific">Nocardia wallacei</name>
    <dbReference type="NCBI Taxonomy" id="480035"/>
    <lineage>
        <taxon>Bacteria</taxon>
        <taxon>Bacillati</taxon>
        <taxon>Actinomycetota</taxon>
        <taxon>Actinomycetes</taxon>
        <taxon>Mycobacteriales</taxon>
        <taxon>Nocardiaceae</taxon>
        <taxon>Nocardia</taxon>
    </lineage>
</organism>
<proteinExistence type="predicted"/>
<accession>A0A7G1KKR5</accession>
<keyword evidence="2" id="KW-0472">Membrane</keyword>
<dbReference type="RefSeq" id="WP_187688323.1">
    <property type="nucleotide sequence ID" value="NZ_AP023396.1"/>
</dbReference>
<evidence type="ECO:0000256" key="1">
    <source>
        <dbReference type="SAM" id="MobiDB-lite"/>
    </source>
</evidence>
<dbReference type="InterPro" id="IPR058330">
    <property type="entry name" value="DUF8017"/>
</dbReference>
<feature type="compositionally biased region" description="Pro residues" evidence="1">
    <location>
        <begin position="54"/>
        <end position="68"/>
    </location>
</feature>
<reference evidence="4 5" key="1">
    <citation type="submission" date="2020-08" db="EMBL/GenBank/DDBJ databases">
        <title>Genome Sequencing of Nocardia wallacei strain FMUON74 and assembly.</title>
        <authorList>
            <person name="Toyokawa M."/>
            <person name="Uesaka K."/>
        </authorList>
    </citation>
    <scope>NUCLEOTIDE SEQUENCE [LARGE SCALE GENOMIC DNA]</scope>
    <source>
        <strain evidence="4 5">FMUON74</strain>
    </source>
</reference>
<evidence type="ECO:0000259" key="3">
    <source>
        <dbReference type="Pfam" id="PF26056"/>
    </source>
</evidence>
<keyword evidence="2" id="KW-1133">Transmembrane helix</keyword>
<evidence type="ECO:0000313" key="4">
    <source>
        <dbReference type="EMBL" id="BCK55166.1"/>
    </source>
</evidence>
<dbReference type="AlphaFoldDB" id="A0A7G1KKR5"/>
<sequence>MTEDPQWWNQPAQGSGQQPPIGHPPYAPPQPHGYPPAAQPYEYPPLEAQQPFPGQYPPPNPYGTPPPRGSNTGLIVGLVLGGLVLVLVAVGVVVAVNKSGSGENSAAGTTTASAVRTSAASSAPTTAFTTAPPTAAQPGATTAAVVPGFQGVAVPARGIAYDVPAGWKIDKESMIRGFEDGRGNRISGTGTAVDGEDYCPSSNRTITFVSRSDQPNPATAATDVGRKAADYGFNAPSDATPTPPVPLTTSSGVAGQMVETSGSWHPDNPACTTTRFSVYTFAFPGPQNPTLVLTIAADRGVPGEITPDVARQIFTSIRKL</sequence>
<feature type="transmembrane region" description="Helical" evidence="2">
    <location>
        <begin position="74"/>
        <end position="96"/>
    </location>
</feature>